<evidence type="ECO:0000313" key="1">
    <source>
        <dbReference type="EMBL" id="SVA35819.1"/>
    </source>
</evidence>
<dbReference type="EMBL" id="UINC01007952">
    <property type="protein sequence ID" value="SVA35819.1"/>
    <property type="molecule type" value="Genomic_DNA"/>
</dbReference>
<dbReference type="AlphaFoldDB" id="A0A381V5Z8"/>
<dbReference type="InterPro" id="IPR042099">
    <property type="entry name" value="ANL_N_sf"/>
</dbReference>
<organism evidence="1">
    <name type="scientific">marine metagenome</name>
    <dbReference type="NCBI Taxonomy" id="408172"/>
    <lineage>
        <taxon>unclassified sequences</taxon>
        <taxon>metagenomes</taxon>
        <taxon>ecological metagenomes</taxon>
    </lineage>
</organism>
<dbReference type="SUPFAM" id="SSF56801">
    <property type="entry name" value="Acetyl-CoA synthetase-like"/>
    <property type="match status" value="1"/>
</dbReference>
<accession>A0A381V5Z8</accession>
<evidence type="ECO:0008006" key="2">
    <source>
        <dbReference type="Google" id="ProtNLM"/>
    </source>
</evidence>
<proteinExistence type="predicted"/>
<gene>
    <name evidence="1" type="ORF">METZ01_LOCUS88673</name>
</gene>
<sequence length="96" mass="10783">MIASDGTEITFEDLIKVADNFGKKIPSRQVVLLICENSIYSIASYIGFIRSGVVPLLVDYKLSQESINIICETYGISYICLPTSSIRKYIENYSVF</sequence>
<reference evidence="1" key="1">
    <citation type="submission" date="2018-05" db="EMBL/GenBank/DDBJ databases">
        <authorList>
            <person name="Lanie J.A."/>
            <person name="Ng W.-L."/>
            <person name="Kazmierczak K.M."/>
            <person name="Andrzejewski T.M."/>
            <person name="Davidsen T.M."/>
            <person name="Wayne K.J."/>
            <person name="Tettelin H."/>
            <person name="Glass J.I."/>
            <person name="Rusch D."/>
            <person name="Podicherti R."/>
            <person name="Tsui H.-C.T."/>
            <person name="Winkler M.E."/>
        </authorList>
    </citation>
    <scope>NUCLEOTIDE SEQUENCE</scope>
</reference>
<dbReference type="Gene3D" id="3.40.50.12780">
    <property type="entry name" value="N-terminal domain of ligase-like"/>
    <property type="match status" value="1"/>
</dbReference>
<name>A0A381V5Z8_9ZZZZ</name>
<protein>
    <recommendedName>
        <fullName evidence="2">AMP-dependent synthetase/ligase domain-containing protein</fullName>
    </recommendedName>
</protein>